<dbReference type="RefSeq" id="WP_256114854.1">
    <property type="nucleotide sequence ID" value="NZ_WHSB02000001.1"/>
</dbReference>
<dbReference type="InterPro" id="IPR026286">
    <property type="entry name" value="MaiA/AMDase"/>
</dbReference>
<dbReference type="InterPro" id="IPR014332">
    <property type="entry name" value="Ectoine_EutA"/>
</dbReference>
<dbReference type="EMBL" id="WHSB02000001">
    <property type="protein sequence ID" value="MCQ4628779.1"/>
    <property type="molecule type" value="Genomic_DNA"/>
</dbReference>
<dbReference type="Proteomes" id="UP000996601">
    <property type="component" value="Unassembled WGS sequence"/>
</dbReference>
<gene>
    <name evidence="1" type="primary">eutA</name>
    <name evidence="1" type="ORF">GB927_001950</name>
</gene>
<dbReference type="Gene3D" id="3.40.50.12500">
    <property type="match status" value="1"/>
</dbReference>
<dbReference type="PIRSF" id="PIRSF015736">
    <property type="entry name" value="MI"/>
    <property type="match status" value="1"/>
</dbReference>
<dbReference type="PANTHER" id="PTHR40267">
    <property type="entry name" value="BLR3294 PROTEIN"/>
    <property type="match status" value="1"/>
</dbReference>
<accession>A0ABT1R0U2</accession>
<dbReference type="InterPro" id="IPR053714">
    <property type="entry name" value="Iso_Racemase_Enz_sf"/>
</dbReference>
<evidence type="ECO:0000313" key="2">
    <source>
        <dbReference type="Proteomes" id="UP000996601"/>
    </source>
</evidence>
<sequence length="257" mass="27343">MIEERQHKSTLDDRPAGKRIGLIALATDHTVEADFRRLVARDDIAVHVTRVSYANPTTPENLLAMQPHLTAAASLILPDEALDAIVYGCTSASVIIGEPEIAKAIEAGKPGVPVVTPAGAAVAALRVLQANRIAILTPYVRRTAEPMHAFFTAQGFQVDRLACLGMEDDRDMARLPHAEIVRLAIETVTPETQALFIACTALRAAECVAEIERRTGLPVVTSNLAAAWASLRLCGVGADPHSNARLLALAGTPDLPA</sequence>
<dbReference type="PANTHER" id="PTHR40267:SF1">
    <property type="entry name" value="BLR3294 PROTEIN"/>
    <property type="match status" value="1"/>
</dbReference>
<dbReference type="NCBIfam" id="TIGR02990">
    <property type="entry name" value="ectoine_eutA"/>
    <property type="match status" value="1"/>
</dbReference>
<dbReference type="Pfam" id="PF17645">
    <property type="entry name" value="Amdase"/>
    <property type="match status" value="1"/>
</dbReference>
<evidence type="ECO:0000313" key="1">
    <source>
        <dbReference type="EMBL" id="MCQ4628779.1"/>
    </source>
</evidence>
<proteinExistence type="predicted"/>
<comment type="caution">
    <text evidence="1">The sequence shown here is derived from an EMBL/GenBank/DDBJ whole genome shotgun (WGS) entry which is preliminary data.</text>
</comment>
<name>A0ABT1R0U2_9HYPH</name>
<organism evidence="1 2">
    <name type="scientific">Shinella lacus</name>
    <dbReference type="NCBI Taxonomy" id="2654216"/>
    <lineage>
        <taxon>Bacteria</taxon>
        <taxon>Pseudomonadati</taxon>
        <taxon>Pseudomonadota</taxon>
        <taxon>Alphaproteobacteria</taxon>
        <taxon>Hyphomicrobiales</taxon>
        <taxon>Rhizobiaceae</taxon>
        <taxon>Shinella</taxon>
    </lineage>
</organism>
<keyword evidence="2" id="KW-1185">Reference proteome</keyword>
<reference evidence="1" key="1">
    <citation type="submission" date="2021-07" db="EMBL/GenBank/DDBJ databases">
        <title>Shinella sp. nov., a novel member of the genus Shinella from water.</title>
        <authorList>
            <person name="Deng Y."/>
        </authorList>
    </citation>
    <scope>NUCLEOTIDE SEQUENCE</scope>
    <source>
        <strain evidence="1">CPCC 100929</strain>
    </source>
</reference>
<protein>
    <submittedName>
        <fullName evidence="1">Ectoine utilization protein EutA</fullName>
    </submittedName>
</protein>